<protein>
    <submittedName>
        <fullName evidence="2">Toxin RelG</fullName>
        <ecNumber evidence="2">3.1.-.-</ecNumber>
    </submittedName>
</protein>
<dbReference type="Gene3D" id="3.30.2310.20">
    <property type="entry name" value="RelE-like"/>
    <property type="match status" value="1"/>
</dbReference>
<dbReference type="InterPro" id="IPR035093">
    <property type="entry name" value="RelE/ParE_toxin_dom_sf"/>
</dbReference>
<proteinExistence type="predicted"/>
<dbReference type="AlphaFoldDB" id="A0A1J5TBF4"/>
<dbReference type="GO" id="GO:0016787">
    <property type="term" value="F:hydrolase activity"/>
    <property type="evidence" value="ECO:0007669"/>
    <property type="project" value="UniProtKB-KW"/>
</dbReference>
<evidence type="ECO:0000256" key="1">
    <source>
        <dbReference type="ARBA" id="ARBA00022649"/>
    </source>
</evidence>
<gene>
    <name evidence="2" type="primary">relG</name>
    <name evidence="2" type="ORF">GALL_54560</name>
</gene>
<sequence>MSWVCRFSESAKRELSKLDRQGQKDIVAYLETRIGTGEDPRRFGKPLKTDLAGLWRYRVREYRILCHIKDEVLLVLVVSVGHGKDIYD</sequence>
<dbReference type="PANTHER" id="PTHR35601:SF1">
    <property type="entry name" value="TOXIN RELE"/>
    <property type="match status" value="1"/>
</dbReference>
<reference evidence="2" key="1">
    <citation type="submission" date="2016-10" db="EMBL/GenBank/DDBJ databases">
        <title>Sequence of Gallionella enrichment culture.</title>
        <authorList>
            <person name="Poehlein A."/>
            <person name="Muehling M."/>
            <person name="Daniel R."/>
        </authorList>
    </citation>
    <scope>NUCLEOTIDE SEQUENCE</scope>
</reference>
<organism evidence="2">
    <name type="scientific">mine drainage metagenome</name>
    <dbReference type="NCBI Taxonomy" id="410659"/>
    <lineage>
        <taxon>unclassified sequences</taxon>
        <taxon>metagenomes</taxon>
        <taxon>ecological metagenomes</taxon>
    </lineage>
</organism>
<dbReference type="EMBL" id="MLJW01000014">
    <property type="protein sequence ID" value="OIR13637.1"/>
    <property type="molecule type" value="Genomic_DNA"/>
</dbReference>
<keyword evidence="2" id="KW-0378">Hydrolase</keyword>
<accession>A0A1J5TBF4</accession>
<dbReference type="NCBIfam" id="TIGR02385">
    <property type="entry name" value="RelE_StbE"/>
    <property type="match status" value="1"/>
</dbReference>
<name>A0A1J5TBF4_9ZZZZ</name>
<comment type="caution">
    <text evidence="2">The sequence shown here is derived from an EMBL/GenBank/DDBJ whole genome shotgun (WGS) entry which is preliminary data.</text>
</comment>
<dbReference type="SUPFAM" id="SSF143011">
    <property type="entry name" value="RelE-like"/>
    <property type="match status" value="1"/>
</dbReference>
<keyword evidence="1" id="KW-1277">Toxin-antitoxin system</keyword>
<dbReference type="Pfam" id="PF05016">
    <property type="entry name" value="ParE_toxin"/>
    <property type="match status" value="1"/>
</dbReference>
<dbReference type="InterPro" id="IPR007712">
    <property type="entry name" value="RelE/ParE_toxin"/>
</dbReference>
<evidence type="ECO:0000313" key="2">
    <source>
        <dbReference type="EMBL" id="OIR13637.1"/>
    </source>
</evidence>
<dbReference type="EC" id="3.1.-.-" evidence="2"/>
<dbReference type="PANTHER" id="PTHR35601">
    <property type="entry name" value="TOXIN RELE"/>
    <property type="match status" value="1"/>
</dbReference>